<dbReference type="Gene3D" id="1.25.40.10">
    <property type="entry name" value="Tetratricopeptide repeat domain"/>
    <property type="match status" value="2"/>
</dbReference>
<name>A0A2U1NCN0_ARTAN</name>
<dbReference type="STRING" id="35608.A0A2U1NCN0"/>
<dbReference type="PANTHER" id="PTHR10292">
    <property type="entry name" value="CLATHRIN HEAVY CHAIN RELATED"/>
    <property type="match status" value="1"/>
</dbReference>
<feature type="domain" description="Clathrin heavy chain linker core motif" evidence="11">
    <location>
        <begin position="469"/>
        <end position="490"/>
    </location>
</feature>
<proteinExistence type="inferred from homology"/>
<protein>
    <recommendedName>
        <fullName evidence="8">Clathrin heavy chain</fullName>
    </recommendedName>
</protein>
<comment type="similarity">
    <text evidence="1 8">Belongs to the clathrin heavy chain family.</text>
</comment>
<evidence type="ECO:0000256" key="9">
    <source>
        <dbReference type="PROSITE-ProRule" id="PRU01006"/>
    </source>
</evidence>
<evidence type="ECO:0000256" key="7">
    <source>
        <dbReference type="ARBA" id="ARBA00059278"/>
    </source>
</evidence>
<dbReference type="EMBL" id="PKPP01003111">
    <property type="protein sequence ID" value="PWA71248.1"/>
    <property type="molecule type" value="Genomic_DNA"/>
</dbReference>
<dbReference type="GO" id="GO:0005198">
    <property type="term" value="F:structural molecule activity"/>
    <property type="evidence" value="ECO:0007669"/>
    <property type="project" value="InterPro"/>
</dbReference>
<evidence type="ECO:0000256" key="3">
    <source>
        <dbReference type="ARBA" id="ARBA00022737"/>
    </source>
</evidence>
<evidence type="ECO:0000313" key="13">
    <source>
        <dbReference type="Proteomes" id="UP000245207"/>
    </source>
</evidence>
<evidence type="ECO:0000259" key="11">
    <source>
        <dbReference type="Pfam" id="PF09268"/>
    </source>
</evidence>
<dbReference type="InterPro" id="IPR015348">
    <property type="entry name" value="Clathrin_H-chain_linker_core"/>
</dbReference>
<feature type="repeat" description="CHCR" evidence="9">
    <location>
        <begin position="969"/>
        <end position="1108"/>
    </location>
</feature>
<evidence type="ECO:0000256" key="8">
    <source>
        <dbReference type="PIRNR" id="PIRNR002290"/>
    </source>
</evidence>
<feature type="repeat" description="CHCR" evidence="9">
    <location>
        <begin position="1115"/>
        <end position="1260"/>
    </location>
</feature>
<keyword evidence="2" id="KW-0254">Endocytosis</keyword>
<keyword evidence="4 8" id="KW-0472">Membrane</keyword>
<keyword evidence="6 8" id="KW-0968">Cytoplasmic vesicle</keyword>
<dbReference type="Pfam" id="PF01394">
    <property type="entry name" value="Clathrin_propel"/>
    <property type="match status" value="2"/>
</dbReference>
<feature type="region of interest" description="Disordered" evidence="10">
    <location>
        <begin position="1758"/>
        <end position="1832"/>
    </location>
</feature>
<dbReference type="FunFam" id="1.25.40.10:FF:000002">
    <property type="entry name" value="Clathrin heavy chain"/>
    <property type="match status" value="1"/>
</dbReference>
<dbReference type="InterPro" id="IPR000547">
    <property type="entry name" value="Clathrin_H-chain/VPS_repeat"/>
</dbReference>
<dbReference type="GO" id="GO:0030130">
    <property type="term" value="C:clathrin coat of trans-Golgi network vesicle"/>
    <property type="evidence" value="ECO:0007669"/>
    <property type="project" value="InterPro"/>
</dbReference>
<evidence type="ECO:0000256" key="2">
    <source>
        <dbReference type="ARBA" id="ARBA00022583"/>
    </source>
</evidence>
<organism evidence="12 13">
    <name type="scientific">Artemisia annua</name>
    <name type="common">Sweet wormwood</name>
    <dbReference type="NCBI Taxonomy" id="35608"/>
    <lineage>
        <taxon>Eukaryota</taxon>
        <taxon>Viridiplantae</taxon>
        <taxon>Streptophyta</taxon>
        <taxon>Embryophyta</taxon>
        <taxon>Tracheophyta</taxon>
        <taxon>Spermatophyta</taxon>
        <taxon>Magnoliopsida</taxon>
        <taxon>eudicotyledons</taxon>
        <taxon>Gunneridae</taxon>
        <taxon>Pentapetalae</taxon>
        <taxon>asterids</taxon>
        <taxon>campanulids</taxon>
        <taxon>Asterales</taxon>
        <taxon>Asteraceae</taxon>
        <taxon>Asteroideae</taxon>
        <taxon>Anthemideae</taxon>
        <taxon>Artemisiinae</taxon>
        <taxon>Artemisia</taxon>
    </lineage>
</organism>
<comment type="caution">
    <text evidence="12">The sequence shown here is derived from an EMBL/GenBank/DDBJ whole genome shotgun (WGS) entry which is preliminary data.</text>
</comment>
<dbReference type="PANTHER" id="PTHR10292:SF35">
    <property type="entry name" value="CLATHRIN HEAVY CHAIN"/>
    <property type="match status" value="1"/>
</dbReference>
<evidence type="ECO:0000256" key="4">
    <source>
        <dbReference type="ARBA" id="ARBA00023136"/>
    </source>
</evidence>
<dbReference type="GO" id="GO:0009506">
    <property type="term" value="C:plasmodesma"/>
    <property type="evidence" value="ECO:0007669"/>
    <property type="project" value="TreeGrafter"/>
</dbReference>
<evidence type="ECO:0000256" key="6">
    <source>
        <dbReference type="ARBA" id="ARBA00023329"/>
    </source>
</evidence>
<dbReference type="GO" id="GO:0006886">
    <property type="term" value="P:intracellular protein transport"/>
    <property type="evidence" value="ECO:0007669"/>
    <property type="project" value="UniProtKB-UniRule"/>
</dbReference>
<dbReference type="InterPro" id="IPR055358">
    <property type="entry name" value="CHCR"/>
</dbReference>
<keyword evidence="3" id="KW-0677">Repeat</keyword>
<dbReference type="InterPro" id="IPR011990">
    <property type="entry name" value="TPR-like_helical_dom_sf"/>
</dbReference>
<dbReference type="SUPFAM" id="SSF50989">
    <property type="entry name" value="Clathrin heavy-chain terminal domain"/>
    <property type="match status" value="2"/>
</dbReference>
<evidence type="ECO:0000256" key="1">
    <source>
        <dbReference type="ARBA" id="ARBA00009535"/>
    </source>
</evidence>
<dbReference type="GO" id="GO:0030132">
    <property type="term" value="C:clathrin coat of coated pit"/>
    <property type="evidence" value="ECO:0007669"/>
    <property type="project" value="InterPro"/>
</dbReference>
<dbReference type="GO" id="GO:0032051">
    <property type="term" value="F:clathrin light chain binding"/>
    <property type="evidence" value="ECO:0007669"/>
    <property type="project" value="InterPro"/>
</dbReference>
<feature type="repeat" description="CHCR" evidence="9">
    <location>
        <begin position="1410"/>
        <end position="1556"/>
    </location>
</feature>
<evidence type="ECO:0000313" key="12">
    <source>
        <dbReference type="EMBL" id="PWA71248.1"/>
    </source>
</evidence>
<sequence length="1832" mass="206996">MTSTSAPVIMKEAFTLPSLGINPHFIIFTNVTMESDKYICVRETSPQNSVVIIDMSMPMQPLRRPITADSALMNPNSSIVALKAQLPGTTHDHLQIFNIEIKMKMKSHQMPEQVVFWKWVSPKTLGIVTQTSVYHWSLDGTFLYVFRHLPSLGINPHFIIFTNVTMESDKYICVRETSPQNSVVIIDMSMPMQPLRRPITADSALMNPNSSIVALKAQLPGTTHDHLQIFNIEIKMKMKSHQMPEQVVFWKWVSPKTLGIVTQTSVYHWSLDDDSEPVKMFDRTGSLSNNQIINYRCDPSEKWLVLIGISPGSAELYSVDQQRSQALEAHAASFASYKVPGNENPSTLICFATKSFNAGNVTSKLHVIELGARPGKPSFTKKQTDLFFPPDFADDFPVGMQISHKYGLVNVITKSGLLFVYDLETATAIYRNRISSDPIFLTCEASSIGGFYAVNRRGQVLLATVNEPAIVPFVSGQLNNLELALSLAKRGNLPGAENLVVQRFQELFAQTKYKEAAELAAESPQGILRTPEIIAKFQSVPVQAGQTPPLLQYFGTLVFNGKLNAFETLELSRIVVNQNKKNLLENWLAEDKLECSEELGDLVKVERSFKVFIFSCSRATPKVVAAFAERREFDKILIYSKQVGYAPDYLFLLQTILRSDPQGAVNFALMMAQMEGGCPVDYNTITDLFLQRNLIREATAFLLDVLKPNIPEHAHLQTKVLEVNLVTFPNVADAMLANGMFSHYDRARIAQLCEKAGLYVRALQHYSELPDIKRVIVNTHAMEPQSLVEFFGTLSQKWALECMRDLLMVNVRGNLQIIVQVAKEYCEQLGVDACVQLFEQFKSYEGIYFFLGSYLSSSEDPEIHFKYIEAAAKTGQIKEVERVTRESNFYDAEKTKNLLMEAKLPDARPLINVCDRFGFVRDLTHYLYTNNMLRYIEGYVQKVNPGNAPLVVGQLLDDECPEDFIKGLIISVRSLLPIEPLVEECEKRNRLWLLTQFLEHLVSEGSQDVHVHNALGKIIIDSNKNPQHFLETNPYYDPRVVGKYCENRDPTLAVFAYTKGQCDEELINVTSKNSLFKLQAKYVVERMDGDLWEKVLNPENEYRRQLIDQVVSTALPGSKSPEQVSAAVKAFMTADLPHELIELLEKIVLQKSDFSGNFNLQNLLILTAIKADPSRVMDYINRLDNFDGPAVGEVAVEVQLYEEAFAIFKKFNLHAQAVNVLLDNIQSIPRAVEFAYHVEEDTVWSQVAKAQLRFGLVSDAIESFMHAEDATHFLDVIRAAEDNECYHDLVKYLLMVRQKTKEPKVDSELIYAYAKIDTLSDIEEFILMPNVANLHNVGDCLFDESLYEAAKIIYAFISNWAKLAVTLVRLQQFQGAVDAARKANTAKTWKEVCFACVDAEEFRLAQICGLNIIVQVDDLEEVSEYYQNRGCFSELISLMESGLGLERAHMGIFTELGVLYARYRHEKLMEHIKLFSTRLNIPKLIRACNEQQHWKEVTYLYIQYDEFDNAASTVMNHSPEAWDHMQFKDIAVKVANVELYYKAVHFYLREHPDLINDVLNVLALRVDHTRVVDIMRKAGYLLRVKPYMVAVQSNNLSAVNEALNEIYVDEEDYDRLRESIDLYDNFDQIGLAQKIEKHELLEMRRVAAYIYKKAGRWKQSIALSKKDKVYKDAMETASQSGDRELAEELLEYFIDEGKKECFAACLYVCYDLIRPDVVFELVCLNNMLDFAVPYFCQNMYAQLLPLALPAPPPMGGGFAPPPPMGGGFNPPPHMGEGFAPPPPMDGGFNPPPPPPPMGEGFAPPPPTDGGFNPPPPPPPMGGSGMPPMPPPF</sequence>
<dbReference type="PIRSF" id="PIRSF002290">
    <property type="entry name" value="Clathrin_H_chain"/>
    <property type="match status" value="1"/>
</dbReference>
<accession>A0A2U1NCN0</accession>
<comment type="subcellular location">
    <subcellularLocation>
        <location evidence="8">Cytoplasmic vesicle membrane</location>
        <topology evidence="8">Peripheral membrane protein</topology>
        <orientation evidence="8">Cytoplasmic side</orientation>
    </subcellularLocation>
    <subcellularLocation>
        <location evidence="8">Membrane</location>
        <location evidence="8">Coated pit</location>
        <topology evidence="8">Peripheral membrane protein</topology>
        <orientation evidence="8">Cytoplasmic side</orientation>
    </subcellularLocation>
</comment>
<dbReference type="InterPro" id="IPR016341">
    <property type="entry name" value="Clathrin_heavy_chain"/>
</dbReference>
<keyword evidence="5 8" id="KW-0168">Coated pit</keyword>
<dbReference type="Pfam" id="PF00637">
    <property type="entry name" value="Clathrin"/>
    <property type="match status" value="7"/>
</dbReference>
<feature type="repeat" description="CHCR" evidence="9">
    <location>
        <begin position="1264"/>
        <end position="1405"/>
    </location>
</feature>
<dbReference type="FunFam" id="2.130.10.110:FF:000002">
    <property type="entry name" value="Clathrin heavy chain"/>
    <property type="match status" value="1"/>
</dbReference>
<dbReference type="FunFam" id="1.25.40.10:FF:000001">
    <property type="entry name" value="Clathrin heavy chain"/>
    <property type="match status" value="1"/>
</dbReference>
<dbReference type="Gene3D" id="2.130.10.110">
    <property type="entry name" value="Clathrin heavy-chain terminal domain"/>
    <property type="match status" value="2"/>
</dbReference>
<dbReference type="Gene3D" id="1.25.40.730">
    <property type="match status" value="1"/>
</dbReference>
<dbReference type="InterPro" id="IPR016024">
    <property type="entry name" value="ARM-type_fold"/>
</dbReference>
<dbReference type="InterPro" id="IPR022365">
    <property type="entry name" value="Clathrin_H-chain_propeller_rpt"/>
</dbReference>
<dbReference type="InterPro" id="IPR016025">
    <property type="entry name" value="Clathrin_H-chain_N"/>
</dbReference>
<evidence type="ECO:0000256" key="10">
    <source>
        <dbReference type="SAM" id="MobiDB-lite"/>
    </source>
</evidence>
<dbReference type="GO" id="GO:0071439">
    <property type="term" value="C:clathrin complex"/>
    <property type="evidence" value="ECO:0007669"/>
    <property type="project" value="InterPro"/>
</dbReference>
<gene>
    <name evidence="12" type="ORF">CTI12_AA227720</name>
</gene>
<feature type="repeat" description="CHCR" evidence="9">
    <location>
        <begin position="822"/>
        <end position="964"/>
    </location>
</feature>
<feature type="repeat" description="CHCR" evidence="9">
    <location>
        <begin position="673"/>
        <end position="819"/>
    </location>
</feature>
<dbReference type="SUPFAM" id="SSF48371">
    <property type="entry name" value="ARM repeat"/>
    <property type="match status" value="5"/>
</dbReference>
<dbReference type="SMART" id="SM00299">
    <property type="entry name" value="CLH"/>
    <property type="match status" value="7"/>
</dbReference>
<dbReference type="GO" id="GO:0009507">
    <property type="term" value="C:chloroplast"/>
    <property type="evidence" value="ECO:0007669"/>
    <property type="project" value="TreeGrafter"/>
</dbReference>
<evidence type="ECO:0000256" key="5">
    <source>
        <dbReference type="ARBA" id="ARBA00023176"/>
    </source>
</evidence>
<comment type="function">
    <text evidence="7">Clathrin is the major protein of the polyhedral coat of coated pits and vesicles. Mediates endocytosis and is required for a correct polar distribution of PIN auxin transporters.</text>
</comment>
<dbReference type="GO" id="GO:0006898">
    <property type="term" value="P:receptor-mediated endocytosis"/>
    <property type="evidence" value="ECO:0007669"/>
    <property type="project" value="TreeGrafter"/>
</dbReference>
<dbReference type="PROSITE" id="PS50236">
    <property type="entry name" value="CHCR"/>
    <property type="match status" value="7"/>
</dbReference>
<dbReference type="FunFam" id="1.25.40.730:FF:000002">
    <property type="entry name" value="Clathrin heavy chain"/>
    <property type="match status" value="1"/>
</dbReference>
<reference evidence="12 13" key="1">
    <citation type="journal article" date="2018" name="Mol. Plant">
        <title>The genome of Artemisia annua provides insight into the evolution of Asteraceae family and artemisinin biosynthesis.</title>
        <authorList>
            <person name="Shen Q."/>
            <person name="Zhang L."/>
            <person name="Liao Z."/>
            <person name="Wang S."/>
            <person name="Yan T."/>
            <person name="Shi P."/>
            <person name="Liu M."/>
            <person name="Fu X."/>
            <person name="Pan Q."/>
            <person name="Wang Y."/>
            <person name="Lv Z."/>
            <person name="Lu X."/>
            <person name="Zhang F."/>
            <person name="Jiang W."/>
            <person name="Ma Y."/>
            <person name="Chen M."/>
            <person name="Hao X."/>
            <person name="Li L."/>
            <person name="Tang Y."/>
            <person name="Lv G."/>
            <person name="Zhou Y."/>
            <person name="Sun X."/>
            <person name="Brodelius P.E."/>
            <person name="Rose J.K.C."/>
            <person name="Tang K."/>
        </authorList>
    </citation>
    <scope>NUCLEOTIDE SEQUENCE [LARGE SCALE GENOMIC DNA]</scope>
    <source>
        <strain evidence="13">cv. Huhao1</strain>
        <tissue evidence="12">Leaf</tissue>
    </source>
</reference>
<feature type="repeat" description="CHCR" evidence="9">
    <location>
        <begin position="1559"/>
        <end position="1702"/>
    </location>
</feature>
<dbReference type="Pfam" id="PF09268">
    <property type="entry name" value="Clathrin-link"/>
    <property type="match status" value="1"/>
</dbReference>
<dbReference type="Proteomes" id="UP000245207">
    <property type="component" value="Unassembled WGS sequence"/>
</dbReference>
<dbReference type="OrthoDB" id="2113814at2759"/>
<dbReference type="Pfam" id="PF13838">
    <property type="entry name" value="Clathrin_H_link"/>
    <property type="match status" value="1"/>
</dbReference>
<keyword evidence="13" id="KW-1185">Reference proteome</keyword>
<dbReference type="FunFam" id="1.25.40.10:FF:000005">
    <property type="entry name" value="Clathrin heavy chain"/>
    <property type="match status" value="1"/>
</dbReference>